<gene>
    <name evidence="2" type="ORF">ATJ78_1505</name>
</gene>
<dbReference type="PROSITE" id="PS50003">
    <property type="entry name" value="PH_DOMAIN"/>
    <property type="match status" value="1"/>
</dbReference>
<evidence type="ECO:0000259" key="1">
    <source>
        <dbReference type="PROSITE" id="PS50003"/>
    </source>
</evidence>
<evidence type="ECO:0000313" key="3">
    <source>
        <dbReference type="Proteomes" id="UP000221369"/>
    </source>
</evidence>
<feature type="domain" description="PH" evidence="1">
    <location>
        <begin position="1"/>
        <end position="20"/>
    </location>
</feature>
<dbReference type="EMBL" id="PDJE01000001">
    <property type="protein sequence ID" value="PFG30570.1"/>
    <property type="molecule type" value="Genomic_DNA"/>
</dbReference>
<name>A0A2A9DXB1_9MICO</name>
<dbReference type="InterPro" id="IPR001849">
    <property type="entry name" value="PH_domain"/>
</dbReference>
<proteinExistence type="predicted"/>
<sequence length="80" mass="8334">MADTPEELDTWVAELASELGIDVTEVPTGALLDLTRDVAHGVTRPAGPLTTFLVGMATARGTDIDAAIATAQSLVERRTA</sequence>
<keyword evidence="3" id="KW-1185">Reference proteome</keyword>
<dbReference type="InterPro" id="IPR045598">
    <property type="entry name" value="DUF6457"/>
</dbReference>
<dbReference type="AlphaFoldDB" id="A0A2A9DXB1"/>
<comment type="caution">
    <text evidence="2">The sequence shown here is derived from an EMBL/GenBank/DDBJ whole genome shotgun (WGS) entry which is preliminary data.</text>
</comment>
<reference evidence="2 3" key="1">
    <citation type="submission" date="2017-10" db="EMBL/GenBank/DDBJ databases">
        <title>Sequencing the genomes of 1000 actinobacteria strains.</title>
        <authorList>
            <person name="Klenk H.-P."/>
        </authorList>
    </citation>
    <scope>NUCLEOTIDE SEQUENCE [LARGE SCALE GENOMIC DNA]</scope>
    <source>
        <strain evidence="2 3">DSM 21798</strain>
    </source>
</reference>
<evidence type="ECO:0000313" key="2">
    <source>
        <dbReference type="EMBL" id="PFG30570.1"/>
    </source>
</evidence>
<accession>A0A2A9DXB1</accession>
<dbReference type="RefSeq" id="WP_098407009.1">
    <property type="nucleotide sequence ID" value="NZ_PDJE01000001.1"/>
</dbReference>
<dbReference type="Proteomes" id="UP000221369">
    <property type="component" value="Unassembled WGS sequence"/>
</dbReference>
<organism evidence="2 3">
    <name type="scientific">Paramicrobacterium agarici</name>
    <dbReference type="NCBI Taxonomy" id="630514"/>
    <lineage>
        <taxon>Bacteria</taxon>
        <taxon>Bacillati</taxon>
        <taxon>Actinomycetota</taxon>
        <taxon>Actinomycetes</taxon>
        <taxon>Micrococcales</taxon>
        <taxon>Microbacteriaceae</taxon>
        <taxon>Paramicrobacterium</taxon>
    </lineage>
</organism>
<dbReference type="Pfam" id="PF20058">
    <property type="entry name" value="DUF6457"/>
    <property type="match status" value="1"/>
</dbReference>
<protein>
    <recommendedName>
        <fullName evidence="1">PH domain-containing protein</fullName>
    </recommendedName>
</protein>